<dbReference type="RefSeq" id="WP_157739833.1">
    <property type="nucleotide sequence ID" value="NZ_LT594324.1"/>
</dbReference>
<name>A0A1A8Z9S4_9ACTN</name>
<evidence type="ECO:0000313" key="2">
    <source>
        <dbReference type="EMBL" id="SBT40559.1"/>
    </source>
</evidence>
<proteinExistence type="predicted"/>
<organism evidence="2 3">
    <name type="scientific">Micromonospora narathiwatensis</name>
    <dbReference type="NCBI Taxonomy" id="299146"/>
    <lineage>
        <taxon>Bacteria</taxon>
        <taxon>Bacillati</taxon>
        <taxon>Actinomycetota</taxon>
        <taxon>Actinomycetes</taxon>
        <taxon>Micromonosporales</taxon>
        <taxon>Micromonosporaceae</taxon>
        <taxon>Micromonospora</taxon>
    </lineage>
</organism>
<sequence>MNVKSMLDRMTPEQRGIGVALLAVAAVISLAVVVNILVDEPTPIAARNTPTTTPIRTTVAPTPSPVPAQTATPVTSTASPERLPPTLPADVLADLRLGGQGTTWYPHIKGVDWRSIDGRYTLVASTDLQERPADRDLAGKVCVQMGSYALDGDGKVWPILVLGDHGERLLFRRDVAQPCEADF</sequence>
<evidence type="ECO:0000256" key="1">
    <source>
        <dbReference type="SAM" id="MobiDB-lite"/>
    </source>
</evidence>
<feature type="region of interest" description="Disordered" evidence="1">
    <location>
        <begin position="48"/>
        <end position="84"/>
    </location>
</feature>
<dbReference type="PATRIC" id="fig|299146.4.peg.1023"/>
<protein>
    <submittedName>
        <fullName evidence="2">Uncharacterized protein</fullName>
    </submittedName>
</protein>
<dbReference type="Proteomes" id="UP000198765">
    <property type="component" value="Chromosome I"/>
</dbReference>
<dbReference type="AlphaFoldDB" id="A0A1A8Z9S4"/>
<accession>A0A1A8Z9S4</accession>
<reference evidence="2 3" key="1">
    <citation type="submission" date="2016-06" db="EMBL/GenBank/DDBJ databases">
        <authorList>
            <person name="Kjaerup R.B."/>
            <person name="Dalgaard T.S."/>
            <person name="Juul-Madsen H.R."/>
        </authorList>
    </citation>
    <scope>NUCLEOTIDE SEQUENCE [LARGE SCALE GENOMIC DNA]</scope>
    <source>
        <strain evidence="2 3">DSM 45248</strain>
    </source>
</reference>
<gene>
    <name evidence="2" type="ORF">GA0070621_0997</name>
</gene>
<dbReference type="EMBL" id="LT594324">
    <property type="protein sequence ID" value="SBT40559.1"/>
    <property type="molecule type" value="Genomic_DNA"/>
</dbReference>
<evidence type="ECO:0000313" key="3">
    <source>
        <dbReference type="Proteomes" id="UP000198765"/>
    </source>
</evidence>
<keyword evidence="3" id="KW-1185">Reference proteome</keyword>
<feature type="compositionally biased region" description="Low complexity" evidence="1">
    <location>
        <begin position="48"/>
        <end position="80"/>
    </location>
</feature>